<evidence type="ECO:0000256" key="1">
    <source>
        <dbReference type="SAM" id="Phobius"/>
    </source>
</evidence>
<organism evidence="2 3">
    <name type="scientific">Persephonella atlantica</name>
    <dbReference type="NCBI Taxonomy" id="2699429"/>
    <lineage>
        <taxon>Bacteria</taxon>
        <taxon>Pseudomonadati</taxon>
        <taxon>Aquificota</taxon>
        <taxon>Aquificia</taxon>
        <taxon>Aquificales</taxon>
        <taxon>Hydrogenothermaceae</taxon>
        <taxon>Persephonella</taxon>
    </lineage>
</organism>
<reference evidence="2 3" key="1">
    <citation type="journal article" date="2021" name="Syst. Appl. Microbiol.">
        <title>Persephonella atlantica sp. nov.: How to adapt to physico-chemical gradients in high temperature hydrothermal habitats.</title>
        <authorList>
            <person name="Francois D.X."/>
            <person name="Godfroy A."/>
            <person name="Mathien C."/>
            <person name="Aube J."/>
            <person name="Cathalot C."/>
            <person name="Lesongeur F."/>
            <person name="L'Haridon S."/>
            <person name="Philippon X."/>
            <person name="Roussel E.G."/>
        </authorList>
    </citation>
    <scope>NUCLEOTIDE SEQUENCE [LARGE SCALE GENOMIC DNA]</scope>
    <source>
        <strain evidence="2 3">MO1340</strain>
    </source>
</reference>
<feature type="transmembrane region" description="Helical" evidence="1">
    <location>
        <begin position="6"/>
        <end position="32"/>
    </location>
</feature>
<evidence type="ECO:0000313" key="3">
    <source>
        <dbReference type="Proteomes" id="UP000772812"/>
    </source>
</evidence>
<keyword evidence="1" id="KW-0472">Membrane</keyword>
<sequence>MKDNRGAALLTTLILGFIALAVIGALLTFMIYGKKTSVVERKYTSALEAAKGASDYIMSSLFRASLICQDTSGSITCNCDELLPYPLLKCPSCSGVSCNQANKVSLGSYSTIGDYSISAQVISKVETPNEVIYGIRVTAQKADSQEKAVIEFVFKLE</sequence>
<comment type="caution">
    <text evidence="2">The sequence shown here is derived from an EMBL/GenBank/DDBJ whole genome shotgun (WGS) entry which is preliminary data.</text>
</comment>
<accession>A0ABS1GHM1</accession>
<protein>
    <submittedName>
        <fullName evidence="2">Uncharacterized protein</fullName>
    </submittedName>
</protein>
<evidence type="ECO:0000313" key="2">
    <source>
        <dbReference type="EMBL" id="MBK3332432.1"/>
    </source>
</evidence>
<keyword evidence="1" id="KW-0812">Transmembrane</keyword>
<keyword evidence="3" id="KW-1185">Reference proteome</keyword>
<keyword evidence="1" id="KW-1133">Transmembrane helix</keyword>
<proteinExistence type="predicted"/>
<gene>
    <name evidence="2" type="ORF">GWK41_05075</name>
</gene>
<dbReference type="EMBL" id="JAACYA010000001">
    <property type="protein sequence ID" value="MBK3332432.1"/>
    <property type="molecule type" value="Genomic_DNA"/>
</dbReference>
<name>A0ABS1GHM1_9AQUI</name>
<dbReference type="RefSeq" id="WP_200673800.1">
    <property type="nucleotide sequence ID" value="NZ_JAACYA010000001.1"/>
</dbReference>
<dbReference type="Proteomes" id="UP000772812">
    <property type="component" value="Unassembled WGS sequence"/>
</dbReference>